<evidence type="ECO:0000256" key="1">
    <source>
        <dbReference type="SAM" id="Phobius"/>
    </source>
</evidence>
<evidence type="ECO:0000313" key="2">
    <source>
        <dbReference type="EMBL" id="MFB9830986.1"/>
    </source>
</evidence>
<comment type="caution">
    <text evidence="2">The sequence shown here is derived from an EMBL/GenBank/DDBJ whole genome shotgun (WGS) entry which is preliminary data.</text>
</comment>
<name>A0ABV5Y8V4_9ACTN</name>
<gene>
    <name evidence="2" type="ORF">ACFFNX_02125</name>
</gene>
<proteinExistence type="predicted"/>
<feature type="transmembrane region" description="Helical" evidence="1">
    <location>
        <begin position="40"/>
        <end position="60"/>
    </location>
</feature>
<accession>A0ABV5Y8V4</accession>
<keyword evidence="3" id="KW-1185">Reference proteome</keyword>
<keyword evidence="1" id="KW-0472">Membrane</keyword>
<dbReference type="RefSeq" id="WP_378194286.1">
    <property type="nucleotide sequence ID" value="NZ_JBHLZP010000006.1"/>
</dbReference>
<evidence type="ECO:0008006" key="4">
    <source>
        <dbReference type="Google" id="ProtNLM"/>
    </source>
</evidence>
<sequence>MSVLLASKKGKRGEWLPWVLLFIGSSASLAANVAVAEPTAISRLIAAWPSFAFVGAYHLLQSQLRIGRISLIALADELETHPQGGPVDDGAEGTRLLDDAGRGLQRQAWAWALANRSEDGRLPAGAAIAKRFNRSPRWGRLVNSAGDAGALAPSHNAATSGVGAE</sequence>
<organism evidence="2 3">
    <name type="scientific">Actinoallomurus acaciae</name>
    <dbReference type="NCBI Taxonomy" id="502577"/>
    <lineage>
        <taxon>Bacteria</taxon>
        <taxon>Bacillati</taxon>
        <taxon>Actinomycetota</taxon>
        <taxon>Actinomycetes</taxon>
        <taxon>Streptosporangiales</taxon>
        <taxon>Thermomonosporaceae</taxon>
        <taxon>Actinoallomurus</taxon>
    </lineage>
</organism>
<evidence type="ECO:0000313" key="3">
    <source>
        <dbReference type="Proteomes" id="UP001589627"/>
    </source>
</evidence>
<keyword evidence="1" id="KW-1133">Transmembrane helix</keyword>
<keyword evidence="1" id="KW-0812">Transmembrane</keyword>
<dbReference type="Proteomes" id="UP001589627">
    <property type="component" value="Unassembled WGS sequence"/>
</dbReference>
<reference evidence="2 3" key="1">
    <citation type="submission" date="2024-09" db="EMBL/GenBank/DDBJ databases">
        <authorList>
            <person name="Sun Q."/>
            <person name="Mori K."/>
        </authorList>
    </citation>
    <scope>NUCLEOTIDE SEQUENCE [LARGE SCALE GENOMIC DNA]</scope>
    <source>
        <strain evidence="2 3">TBRC 0563</strain>
    </source>
</reference>
<protein>
    <recommendedName>
        <fullName evidence="4">DUF2637 domain-containing protein</fullName>
    </recommendedName>
</protein>
<dbReference type="EMBL" id="JBHLZP010000006">
    <property type="protein sequence ID" value="MFB9830986.1"/>
    <property type="molecule type" value="Genomic_DNA"/>
</dbReference>